<proteinExistence type="predicted"/>
<name>A0A368PGU3_SETIT</name>
<gene>
    <name evidence="1" type="ORF">SETIT_1G037600v2</name>
</gene>
<sequence>MSSQSPYKKLLRNYSLVTLVRKLEMTMVTVTAVQVLLVSPAQFRMHEQWSSYVFCLY</sequence>
<dbReference type="AlphaFoldDB" id="A0A368PGU3"/>
<dbReference type="OrthoDB" id="10495974at2759"/>
<organism evidence="1">
    <name type="scientific">Setaria italica</name>
    <name type="common">Foxtail millet</name>
    <name type="synonym">Panicum italicum</name>
    <dbReference type="NCBI Taxonomy" id="4555"/>
    <lineage>
        <taxon>Eukaryota</taxon>
        <taxon>Viridiplantae</taxon>
        <taxon>Streptophyta</taxon>
        <taxon>Embryophyta</taxon>
        <taxon>Tracheophyta</taxon>
        <taxon>Spermatophyta</taxon>
        <taxon>Magnoliopsida</taxon>
        <taxon>Liliopsida</taxon>
        <taxon>Poales</taxon>
        <taxon>Poaceae</taxon>
        <taxon>PACMAD clade</taxon>
        <taxon>Panicoideae</taxon>
        <taxon>Panicodae</taxon>
        <taxon>Paniceae</taxon>
        <taxon>Cenchrinae</taxon>
        <taxon>Setaria</taxon>
    </lineage>
</organism>
<accession>A0A368PGU3</accession>
<dbReference type="EMBL" id="CM003528">
    <property type="protein sequence ID" value="RCV04889.1"/>
    <property type="molecule type" value="Genomic_DNA"/>
</dbReference>
<protein>
    <submittedName>
        <fullName evidence="1">Uncharacterized protein</fullName>
    </submittedName>
</protein>
<reference evidence="1" key="1">
    <citation type="journal article" date="2012" name="Nat. Biotechnol.">
        <title>Reference genome sequence of the model plant Setaria.</title>
        <authorList>
            <person name="Bennetzen J.L."/>
            <person name="Schmutz J."/>
            <person name="Wang H."/>
            <person name="Percifield R."/>
            <person name="Hawkins J."/>
            <person name="Pontaroli A.C."/>
            <person name="Estep M."/>
            <person name="Feng L."/>
            <person name="Vaughn J.N."/>
            <person name="Grimwood J."/>
            <person name="Jenkins J."/>
            <person name="Barry K."/>
            <person name="Lindquist E."/>
            <person name="Hellsten U."/>
            <person name="Deshpande S."/>
            <person name="Wang X."/>
            <person name="Wu X."/>
            <person name="Mitros T."/>
            <person name="Triplett J."/>
            <person name="Yang X."/>
            <person name="Ye C.Y."/>
            <person name="Mauro-Herrera M."/>
            <person name="Wang L."/>
            <person name="Li P."/>
            <person name="Sharma M."/>
            <person name="Sharma R."/>
            <person name="Ronald P.C."/>
            <person name="Panaud O."/>
            <person name="Kellogg E.A."/>
            <person name="Brutnell T.P."/>
            <person name="Doust A.N."/>
            <person name="Tuskan G.A."/>
            <person name="Rokhsar D."/>
            <person name="Devos K.M."/>
        </authorList>
    </citation>
    <scope>NUCLEOTIDE SEQUENCE [LARGE SCALE GENOMIC DNA]</scope>
    <source>
        <strain evidence="1">Yugu1</strain>
    </source>
</reference>
<reference evidence="1" key="2">
    <citation type="submission" date="2015-07" db="EMBL/GenBank/DDBJ databases">
        <authorList>
            <person name="Noorani M."/>
        </authorList>
    </citation>
    <scope>NUCLEOTIDE SEQUENCE</scope>
    <source>
        <strain evidence="1">Yugu1</strain>
    </source>
</reference>
<evidence type="ECO:0000313" key="1">
    <source>
        <dbReference type="EMBL" id="RCV04889.1"/>
    </source>
</evidence>